<reference evidence="1 2" key="1">
    <citation type="submission" date="2016-03" db="EMBL/GenBank/DDBJ databases">
        <title>Whole genome sequencing of Grifola frondosa 9006-11.</title>
        <authorList>
            <person name="Min B."/>
            <person name="Park H."/>
            <person name="Kim J.-G."/>
            <person name="Cho H."/>
            <person name="Oh Y.-L."/>
            <person name="Kong W.-S."/>
            <person name="Choi I.-G."/>
        </authorList>
    </citation>
    <scope>NUCLEOTIDE SEQUENCE [LARGE SCALE GENOMIC DNA]</scope>
    <source>
        <strain evidence="1 2">9006-11</strain>
    </source>
</reference>
<comment type="caution">
    <text evidence="1">The sequence shown here is derived from an EMBL/GenBank/DDBJ whole genome shotgun (WGS) entry which is preliminary data.</text>
</comment>
<evidence type="ECO:0000313" key="2">
    <source>
        <dbReference type="Proteomes" id="UP000092993"/>
    </source>
</evidence>
<proteinExistence type="predicted"/>
<gene>
    <name evidence="1" type="ORF">A0H81_05277</name>
</gene>
<dbReference type="Proteomes" id="UP000092993">
    <property type="component" value="Unassembled WGS sequence"/>
</dbReference>
<dbReference type="EMBL" id="LUGG01000005">
    <property type="protein sequence ID" value="OBZ74472.1"/>
    <property type="molecule type" value="Genomic_DNA"/>
</dbReference>
<organism evidence="1 2">
    <name type="scientific">Grifola frondosa</name>
    <name type="common">Maitake</name>
    <name type="synonym">Polyporus frondosus</name>
    <dbReference type="NCBI Taxonomy" id="5627"/>
    <lineage>
        <taxon>Eukaryota</taxon>
        <taxon>Fungi</taxon>
        <taxon>Dikarya</taxon>
        <taxon>Basidiomycota</taxon>
        <taxon>Agaricomycotina</taxon>
        <taxon>Agaricomycetes</taxon>
        <taxon>Polyporales</taxon>
        <taxon>Grifolaceae</taxon>
        <taxon>Grifola</taxon>
    </lineage>
</organism>
<protein>
    <submittedName>
        <fullName evidence="1">Uncharacterized protein</fullName>
    </submittedName>
</protein>
<keyword evidence="2" id="KW-1185">Reference proteome</keyword>
<sequence length="172" mass="19331">MTKTFSGMLLRISIVSAEGRAYRRYKFDAKNPEVSLYGKNPASILRNPLGVPAILSSKRQHLSGLSPVTLRMQARAARILRCWIRNGQLSDKCLIWYRDNRATVSETRGVICQKIVAFGFFGCVRGDGFEDTGVPHEYAVVYAAGYHFELEPDEGLFRFPVYGGHVDSKQPQ</sequence>
<name>A0A1C7MCD5_GRIFR</name>
<evidence type="ECO:0000313" key="1">
    <source>
        <dbReference type="EMBL" id="OBZ74472.1"/>
    </source>
</evidence>
<accession>A0A1C7MCD5</accession>
<dbReference type="AlphaFoldDB" id="A0A1C7MCD5"/>